<gene>
    <name evidence="2" type="ORF">RIF29_09011</name>
</gene>
<proteinExistence type="predicted"/>
<dbReference type="EMBL" id="JAYWIO010000002">
    <property type="protein sequence ID" value="KAK7281226.1"/>
    <property type="molecule type" value="Genomic_DNA"/>
</dbReference>
<keyword evidence="3" id="KW-1185">Reference proteome</keyword>
<evidence type="ECO:0000313" key="2">
    <source>
        <dbReference type="EMBL" id="KAK7281226.1"/>
    </source>
</evidence>
<name>A0AAN9FU99_CROPI</name>
<reference evidence="2 3" key="1">
    <citation type="submission" date="2024-01" db="EMBL/GenBank/DDBJ databases">
        <title>The genomes of 5 underutilized Papilionoideae crops provide insights into root nodulation and disease resistanc.</title>
        <authorList>
            <person name="Yuan L."/>
        </authorList>
    </citation>
    <scope>NUCLEOTIDE SEQUENCE [LARGE SCALE GENOMIC DNA]</scope>
    <source>
        <strain evidence="2">ZHUSHIDOU_FW_LH</strain>
        <tissue evidence="2">Leaf</tissue>
    </source>
</reference>
<sequence>MTEKRELSTVGLLHRWPPNARRRPQAMTRKASPPSCDDETSLLRPLSQGRLTPMPSLLLSVSLLPF</sequence>
<organism evidence="2 3">
    <name type="scientific">Crotalaria pallida</name>
    <name type="common">Smooth rattlebox</name>
    <name type="synonym">Crotalaria striata</name>
    <dbReference type="NCBI Taxonomy" id="3830"/>
    <lineage>
        <taxon>Eukaryota</taxon>
        <taxon>Viridiplantae</taxon>
        <taxon>Streptophyta</taxon>
        <taxon>Embryophyta</taxon>
        <taxon>Tracheophyta</taxon>
        <taxon>Spermatophyta</taxon>
        <taxon>Magnoliopsida</taxon>
        <taxon>eudicotyledons</taxon>
        <taxon>Gunneridae</taxon>
        <taxon>Pentapetalae</taxon>
        <taxon>rosids</taxon>
        <taxon>fabids</taxon>
        <taxon>Fabales</taxon>
        <taxon>Fabaceae</taxon>
        <taxon>Papilionoideae</taxon>
        <taxon>50 kb inversion clade</taxon>
        <taxon>genistoids sensu lato</taxon>
        <taxon>core genistoids</taxon>
        <taxon>Crotalarieae</taxon>
        <taxon>Crotalaria</taxon>
    </lineage>
</organism>
<dbReference type="AlphaFoldDB" id="A0AAN9FU99"/>
<dbReference type="Proteomes" id="UP001372338">
    <property type="component" value="Unassembled WGS sequence"/>
</dbReference>
<evidence type="ECO:0000313" key="3">
    <source>
        <dbReference type="Proteomes" id="UP001372338"/>
    </source>
</evidence>
<comment type="caution">
    <text evidence="2">The sequence shown here is derived from an EMBL/GenBank/DDBJ whole genome shotgun (WGS) entry which is preliminary data.</text>
</comment>
<evidence type="ECO:0000256" key="1">
    <source>
        <dbReference type="SAM" id="MobiDB-lite"/>
    </source>
</evidence>
<accession>A0AAN9FU99</accession>
<protein>
    <submittedName>
        <fullName evidence="2">Uncharacterized protein</fullName>
    </submittedName>
</protein>
<feature type="region of interest" description="Disordered" evidence="1">
    <location>
        <begin position="20"/>
        <end position="40"/>
    </location>
</feature>